<feature type="binding site" evidence="4">
    <location>
        <position position="169"/>
    </location>
    <ligand>
        <name>substrate</name>
    </ligand>
</feature>
<feature type="binding site" evidence="4">
    <location>
        <position position="279"/>
    </location>
    <ligand>
        <name>substrate</name>
    </ligand>
</feature>
<feature type="binding site" evidence="4">
    <location>
        <begin position="10"/>
        <end position="11"/>
    </location>
    <ligand>
        <name>NADP(+)</name>
        <dbReference type="ChEBI" id="CHEBI:58349"/>
    </ligand>
</feature>
<feature type="binding site" evidence="4">
    <location>
        <position position="214"/>
    </location>
    <ligand>
        <name>substrate</name>
    </ligand>
</feature>
<feature type="domain" description="NAD-dependent epimerase/dehydratase" evidence="5">
    <location>
        <begin position="3"/>
        <end position="243"/>
    </location>
</feature>
<dbReference type="InterPro" id="IPR036291">
    <property type="entry name" value="NAD(P)-bd_dom_sf"/>
</dbReference>
<dbReference type="GO" id="GO:0050661">
    <property type="term" value="F:NADP binding"/>
    <property type="evidence" value="ECO:0007669"/>
    <property type="project" value="InterPro"/>
</dbReference>
<feature type="binding site" evidence="4">
    <location>
        <position position="187"/>
    </location>
    <ligand>
        <name>substrate</name>
    </ligand>
</feature>
<comment type="similarity">
    <text evidence="4">Belongs to the NAD(P)-dependent epimerase/dehydratase family. HldD subfamily.</text>
</comment>
<comment type="domain">
    <text evidence="4">Contains a large N-terminal NADP-binding domain, and a smaller C-terminal substrate-binding domain.</text>
</comment>
<organism evidence="6">
    <name type="scientific">Magnetococcus massalia (strain MO-1)</name>
    <dbReference type="NCBI Taxonomy" id="451514"/>
    <lineage>
        <taxon>Bacteria</taxon>
        <taxon>Pseudomonadati</taxon>
        <taxon>Pseudomonadota</taxon>
        <taxon>Magnetococcia</taxon>
        <taxon>Magnetococcales</taxon>
        <taxon>Magnetococcaceae</taxon>
        <taxon>Magnetococcus</taxon>
    </lineage>
</organism>
<feature type="binding site" evidence="4">
    <location>
        <position position="93"/>
    </location>
    <ligand>
        <name>NADP(+)</name>
        <dbReference type="ChEBI" id="CHEBI:58349"/>
    </ligand>
</feature>
<dbReference type="Pfam" id="PF01370">
    <property type="entry name" value="Epimerase"/>
    <property type="match status" value="1"/>
</dbReference>
<name>A0A1S7LDT3_MAGMO</name>
<protein>
    <recommendedName>
        <fullName evidence="4">ADP-L-glycero-D-manno-heptose-6-epimerase</fullName>
        <ecNumber evidence="4">5.1.3.20</ecNumber>
    </recommendedName>
    <alternativeName>
        <fullName evidence="4">ADP-L-glycero-beta-D-manno-heptose-6-epimerase</fullName>
        <shortName evidence="4">ADP-glyceromanno-heptose 6-epimerase</shortName>
        <shortName evidence="4">ADP-hep 6-epimerase</shortName>
        <shortName evidence="4">AGME</shortName>
    </alternativeName>
</protein>
<dbReference type="GO" id="GO:0097171">
    <property type="term" value="P:ADP-L-glycero-beta-D-manno-heptose biosynthetic process"/>
    <property type="evidence" value="ECO:0007669"/>
    <property type="project" value="UniProtKB-UniPathway"/>
</dbReference>
<reference evidence="6" key="1">
    <citation type="submission" date="2015-04" db="EMBL/GenBank/DDBJ databases">
        <authorList>
            <person name="Syromyatnikov M.Y."/>
            <person name="Popov V.N."/>
        </authorList>
    </citation>
    <scope>NUCLEOTIDE SEQUENCE</scope>
    <source>
        <strain evidence="6">MO-1</strain>
    </source>
</reference>
<comment type="catalytic activity">
    <reaction evidence="4">
        <text>ADP-D-glycero-beta-D-manno-heptose = ADP-L-glycero-beta-D-manno-heptose</text>
        <dbReference type="Rhea" id="RHEA:17577"/>
        <dbReference type="ChEBI" id="CHEBI:59967"/>
        <dbReference type="ChEBI" id="CHEBI:61506"/>
        <dbReference type="EC" id="5.1.3.20"/>
    </reaction>
</comment>
<dbReference type="GO" id="GO:0008712">
    <property type="term" value="F:ADP-glyceromanno-heptose 6-epimerase activity"/>
    <property type="evidence" value="ECO:0007669"/>
    <property type="project" value="UniProtKB-UniRule"/>
</dbReference>
<feature type="active site" description="Proton acceptor" evidence="4">
    <location>
        <position position="140"/>
    </location>
</feature>
<proteinExistence type="inferred from homology"/>
<feature type="binding site" evidence="4">
    <location>
        <position position="144"/>
    </location>
    <ligand>
        <name>NADP(+)</name>
        <dbReference type="ChEBI" id="CHEBI:58349"/>
    </ligand>
</feature>
<gene>
    <name evidence="6" type="primary">rfaD</name>
    <name evidence="4" type="synonym">hldD</name>
    <name evidence="6" type="ORF">MAGMO_0876</name>
</gene>
<comment type="function">
    <text evidence="4">Catalyzes the interconversion between ADP-D-glycero-beta-D-manno-heptose and ADP-L-glycero-beta-D-manno-heptose via an epimerization at carbon 6 of the heptose.</text>
</comment>
<feature type="binding site" evidence="4">
    <location>
        <position position="180"/>
    </location>
    <ligand>
        <name>substrate</name>
    </ligand>
</feature>
<dbReference type="SUPFAM" id="SSF51735">
    <property type="entry name" value="NAD(P)-binding Rossmann-fold domains"/>
    <property type="match status" value="1"/>
</dbReference>
<dbReference type="InterPro" id="IPR011912">
    <property type="entry name" value="Heptose_epim"/>
</dbReference>
<dbReference type="EC" id="5.1.3.20" evidence="4"/>
<accession>A0A1S7LDT3</accession>
<dbReference type="InterPro" id="IPR001509">
    <property type="entry name" value="Epimerase_deHydtase"/>
</dbReference>
<feature type="binding site" evidence="4">
    <location>
        <begin position="201"/>
        <end position="204"/>
    </location>
    <ligand>
        <name>substrate</name>
    </ligand>
</feature>
<dbReference type="CDD" id="cd05248">
    <property type="entry name" value="ADP_GME_SDR_e"/>
    <property type="match status" value="1"/>
</dbReference>
<feature type="binding site" evidence="4">
    <location>
        <position position="170"/>
    </location>
    <ligand>
        <name>NADP(+)</name>
        <dbReference type="ChEBI" id="CHEBI:58349"/>
    </ligand>
</feature>
<feature type="binding site" evidence="4">
    <location>
        <position position="38"/>
    </location>
    <ligand>
        <name>NADP(+)</name>
        <dbReference type="ChEBI" id="CHEBI:58349"/>
    </ligand>
</feature>
<dbReference type="EMBL" id="LO017727">
    <property type="protein sequence ID" value="CRH05075.1"/>
    <property type="molecule type" value="Genomic_DNA"/>
</dbReference>
<feature type="active site" description="Proton acceptor" evidence="4">
    <location>
        <position position="178"/>
    </location>
</feature>
<dbReference type="PANTHER" id="PTHR43103:SF3">
    <property type="entry name" value="ADP-L-GLYCERO-D-MANNO-HEPTOSE-6-EPIMERASE"/>
    <property type="match status" value="1"/>
</dbReference>
<dbReference type="NCBIfam" id="TIGR02197">
    <property type="entry name" value="heptose_epim"/>
    <property type="match status" value="1"/>
</dbReference>
<feature type="binding site" evidence="4">
    <location>
        <position position="53"/>
    </location>
    <ligand>
        <name>NADP(+)</name>
        <dbReference type="ChEBI" id="CHEBI:58349"/>
    </ligand>
</feature>
<dbReference type="AlphaFoldDB" id="A0A1S7LDT3"/>
<keyword evidence="3 4" id="KW-0119">Carbohydrate metabolism</keyword>
<dbReference type="PANTHER" id="PTHR43103">
    <property type="entry name" value="NUCLEOSIDE-DIPHOSPHATE-SUGAR EPIMERASE"/>
    <property type="match status" value="1"/>
</dbReference>
<comment type="pathway">
    <text evidence="4">Nucleotide-sugar biosynthesis; ADP-L-glycero-beta-D-manno-heptose biosynthesis; ADP-L-glycero-beta-D-manno-heptose from D-glycero-beta-D-manno-heptose 7-phosphate: step 4/4.</text>
</comment>
<evidence type="ECO:0000256" key="1">
    <source>
        <dbReference type="ARBA" id="ARBA00022857"/>
    </source>
</evidence>
<evidence type="ECO:0000256" key="4">
    <source>
        <dbReference type="HAMAP-Rule" id="MF_01601"/>
    </source>
</evidence>
<evidence type="ECO:0000259" key="5">
    <source>
        <dbReference type="Pfam" id="PF01370"/>
    </source>
</evidence>
<comment type="cofactor">
    <cofactor evidence="4">
        <name>NADP(+)</name>
        <dbReference type="ChEBI" id="CHEBI:58349"/>
    </cofactor>
    <text evidence="4">Binds 1 NADP(+) per subunit.</text>
</comment>
<feature type="binding site" evidence="4">
    <location>
        <begin position="31"/>
        <end position="32"/>
    </location>
    <ligand>
        <name>NADP(+)</name>
        <dbReference type="ChEBI" id="CHEBI:58349"/>
    </ligand>
</feature>
<dbReference type="HAMAP" id="MF_01601">
    <property type="entry name" value="Heptose_epimerase"/>
    <property type="match status" value="1"/>
</dbReference>
<keyword evidence="1 4" id="KW-0521">NADP</keyword>
<feature type="binding site" evidence="4">
    <location>
        <position position="178"/>
    </location>
    <ligand>
        <name>NADP(+)</name>
        <dbReference type="ChEBI" id="CHEBI:58349"/>
    </ligand>
</feature>
<sequence length="317" mass="35879">MYIVTGGAGFIGANIIAQLNKQGISEILVVDNLEKAEKFLNIRDLEIADFMDKREFREHLEHDSLADLPIEAIFHQGACSDTMEYDGHYMMENNYTYSKLLLHRSVEWDVPFIYASSAATYGDSDTFVEAPENEHPLNVYGYSKLLFDRYVMRNLDKISQSVVGLRYFNVYGPRERHKGKMASMAMKMFDQLSAGHNATLFEGSGGYDNGEQRRDFIYVEDVARINLFLAKQKKPIQGVFNLGTGQSRSFNDVANGVIDAVGSGKIEYVPMPEGLAEKYQNFTEADMRAFRAKTGYDTPFTSLEEGLKKYVAYLQAD</sequence>
<dbReference type="Gene3D" id="3.90.25.10">
    <property type="entry name" value="UDP-galactose 4-epimerase, domain 1"/>
    <property type="match status" value="1"/>
</dbReference>
<feature type="binding site" evidence="4">
    <location>
        <begin position="76"/>
        <end position="80"/>
    </location>
    <ligand>
        <name>NADP(+)</name>
        <dbReference type="ChEBI" id="CHEBI:58349"/>
    </ligand>
</feature>
<comment type="subunit">
    <text evidence="4">Homopentamer.</text>
</comment>
<dbReference type="Gene3D" id="3.40.50.720">
    <property type="entry name" value="NAD(P)-binding Rossmann-like Domain"/>
    <property type="match status" value="1"/>
</dbReference>
<evidence type="ECO:0000256" key="2">
    <source>
        <dbReference type="ARBA" id="ARBA00023235"/>
    </source>
</evidence>
<evidence type="ECO:0000256" key="3">
    <source>
        <dbReference type="ARBA" id="ARBA00023277"/>
    </source>
</evidence>
<dbReference type="UniPathway" id="UPA00356">
    <property type="reaction ID" value="UER00440"/>
</dbReference>
<dbReference type="GO" id="GO:0005975">
    <property type="term" value="P:carbohydrate metabolic process"/>
    <property type="evidence" value="ECO:0007669"/>
    <property type="project" value="UniProtKB-UniRule"/>
</dbReference>
<keyword evidence="2 4" id="KW-0413">Isomerase</keyword>
<evidence type="ECO:0000313" key="6">
    <source>
        <dbReference type="EMBL" id="CRH05075.1"/>
    </source>
</evidence>